<dbReference type="EMBL" id="JBHSIV010000005">
    <property type="protein sequence ID" value="MFC5061858.1"/>
    <property type="molecule type" value="Genomic_DNA"/>
</dbReference>
<organism evidence="2 3">
    <name type="scientific">Actinomycetospora atypica</name>
    <dbReference type="NCBI Taxonomy" id="1290095"/>
    <lineage>
        <taxon>Bacteria</taxon>
        <taxon>Bacillati</taxon>
        <taxon>Actinomycetota</taxon>
        <taxon>Actinomycetes</taxon>
        <taxon>Pseudonocardiales</taxon>
        <taxon>Pseudonocardiaceae</taxon>
        <taxon>Actinomycetospora</taxon>
    </lineage>
</organism>
<reference evidence="3" key="1">
    <citation type="journal article" date="2019" name="Int. J. Syst. Evol. Microbiol.">
        <title>The Global Catalogue of Microorganisms (GCM) 10K type strain sequencing project: providing services to taxonomists for standard genome sequencing and annotation.</title>
        <authorList>
            <consortium name="The Broad Institute Genomics Platform"/>
            <consortium name="The Broad Institute Genome Sequencing Center for Infectious Disease"/>
            <person name="Wu L."/>
            <person name="Ma J."/>
        </authorList>
    </citation>
    <scope>NUCLEOTIDE SEQUENCE [LARGE SCALE GENOMIC DNA]</scope>
    <source>
        <strain evidence="3">CGMCC 4.7093</strain>
    </source>
</reference>
<dbReference type="Proteomes" id="UP001595947">
    <property type="component" value="Unassembled WGS sequence"/>
</dbReference>
<proteinExistence type="predicted"/>
<feature type="region of interest" description="Disordered" evidence="1">
    <location>
        <begin position="57"/>
        <end position="80"/>
    </location>
</feature>
<sequence>MTAFSVPGEGPDGAEARYAELAGIAGAEVAPPTDRVRSVRFAHGAEEWTATVGQALSGQLAARTDRRPGRRGPASAPGRRVADTATVQAIFDTGEAYVVVTNGPPVGEVDDSTWDNPFSIRRPTVRHVDRFDG</sequence>
<gene>
    <name evidence="2" type="ORF">ACFPBZ_06550</name>
</gene>
<comment type="caution">
    <text evidence="2">The sequence shown here is derived from an EMBL/GenBank/DDBJ whole genome shotgun (WGS) entry which is preliminary data.</text>
</comment>
<evidence type="ECO:0000256" key="1">
    <source>
        <dbReference type="SAM" id="MobiDB-lite"/>
    </source>
</evidence>
<accession>A0ABV9YIH4</accession>
<dbReference type="RefSeq" id="WP_378035212.1">
    <property type="nucleotide sequence ID" value="NZ_JBHSIV010000005.1"/>
</dbReference>
<name>A0ABV9YIH4_9PSEU</name>
<evidence type="ECO:0000313" key="3">
    <source>
        <dbReference type="Proteomes" id="UP001595947"/>
    </source>
</evidence>
<evidence type="ECO:0000313" key="2">
    <source>
        <dbReference type="EMBL" id="MFC5061858.1"/>
    </source>
</evidence>
<protein>
    <submittedName>
        <fullName evidence="2">Uncharacterized protein</fullName>
    </submittedName>
</protein>
<keyword evidence="3" id="KW-1185">Reference proteome</keyword>